<proteinExistence type="inferred from homology"/>
<keyword evidence="8" id="KW-1185">Reference proteome</keyword>
<sequence length="250" mass="27460">MHFSSFVVQTLLAIGVTAARNEKFRREVKPNGPTDPGIISKCTYYDEWVDNDYVNCQQWLMDWAITEQKFSEYNPTVGDDCSGIKVGHSYCVEINHGLPEEPDKPEITSTDVSGSEPTDTEEPQILTQEGLIESCVDLHKASEGDTCDQIVSSFCTFDFDTFLAWNPAVYKDCSALWAGYYYCVGVPGTTTSAPAKTTATATEPTGSKNPTVLQKGLIKGCALFHQAGKDDTCAKVVSNLDALNINTFYK</sequence>
<reference evidence="7 8" key="1">
    <citation type="journal article" date="2012" name="PLoS Pathog.">
        <title>Comparative pathogenomics reveals horizontally acquired novel virulence genes in fungi infecting cereal hosts.</title>
        <authorList>
            <person name="Gardiner D.M."/>
            <person name="McDonald M.C."/>
            <person name="Covarelli L."/>
            <person name="Solomon P.S."/>
            <person name="Rusu A.G."/>
            <person name="Marshall M."/>
            <person name="Kazan K."/>
            <person name="Chakraborty S."/>
            <person name="McDonald B.A."/>
            <person name="Manners J.M."/>
        </authorList>
    </citation>
    <scope>NUCLEOTIDE SEQUENCE [LARGE SCALE GENOMIC DNA]</scope>
    <source>
        <strain evidence="7 8">CS3096</strain>
    </source>
</reference>
<evidence type="ECO:0000256" key="2">
    <source>
        <dbReference type="ARBA" id="ARBA00023026"/>
    </source>
</evidence>
<accession>K3UKE7</accession>
<dbReference type="GO" id="GO:0008061">
    <property type="term" value="F:chitin binding"/>
    <property type="evidence" value="ECO:0007669"/>
    <property type="project" value="UniProtKB-KW"/>
</dbReference>
<keyword evidence="1" id="KW-0147">Chitin-binding</keyword>
<dbReference type="InterPro" id="IPR052210">
    <property type="entry name" value="LysM1-like"/>
</dbReference>
<dbReference type="InterPro" id="IPR036779">
    <property type="entry name" value="LysM_dom_sf"/>
</dbReference>
<dbReference type="PROSITE" id="PS51782">
    <property type="entry name" value="LYSM"/>
    <property type="match status" value="1"/>
</dbReference>
<dbReference type="SUPFAM" id="SSF54106">
    <property type="entry name" value="LysM domain"/>
    <property type="match status" value="1"/>
</dbReference>
<dbReference type="RefSeq" id="XP_009258775.1">
    <property type="nucleotide sequence ID" value="XM_009260500.1"/>
</dbReference>
<comment type="caution">
    <text evidence="7">The sequence shown here is derived from an EMBL/GenBank/DDBJ whole genome shotgun (WGS) entry which is preliminary data.</text>
</comment>
<feature type="compositionally biased region" description="Polar residues" evidence="4">
    <location>
        <begin position="107"/>
        <end position="117"/>
    </location>
</feature>
<feature type="signal peptide" evidence="5">
    <location>
        <begin position="1"/>
        <end position="19"/>
    </location>
</feature>
<gene>
    <name evidence="7" type="ORF">FPSE_07382</name>
</gene>
<dbReference type="Proteomes" id="UP000007978">
    <property type="component" value="Chromosome 4"/>
</dbReference>
<feature type="domain" description="LysM" evidence="6">
    <location>
        <begin position="137"/>
        <end position="184"/>
    </location>
</feature>
<dbReference type="EMBL" id="AFNW01000192">
    <property type="protein sequence ID" value="EKJ72501.1"/>
    <property type="molecule type" value="Genomic_DNA"/>
</dbReference>
<dbReference type="HOGENOM" id="CLU_010591_0_0_1"/>
<keyword evidence="2" id="KW-0843">Virulence</keyword>
<protein>
    <recommendedName>
        <fullName evidence="6">LysM domain-containing protein</fullName>
    </recommendedName>
</protein>
<feature type="region of interest" description="Disordered" evidence="4">
    <location>
        <begin position="97"/>
        <end position="123"/>
    </location>
</feature>
<evidence type="ECO:0000256" key="4">
    <source>
        <dbReference type="SAM" id="MobiDB-lite"/>
    </source>
</evidence>
<dbReference type="KEGG" id="fpu:FPSE_07382"/>
<evidence type="ECO:0000256" key="3">
    <source>
        <dbReference type="ARBA" id="ARBA00044955"/>
    </source>
</evidence>
<evidence type="ECO:0000313" key="7">
    <source>
        <dbReference type="EMBL" id="EKJ72501.1"/>
    </source>
</evidence>
<dbReference type="Gene3D" id="3.10.350.10">
    <property type="entry name" value="LysM domain"/>
    <property type="match status" value="1"/>
</dbReference>
<evidence type="ECO:0000256" key="1">
    <source>
        <dbReference type="ARBA" id="ARBA00022669"/>
    </source>
</evidence>
<name>K3UKE7_FUSPC</name>
<evidence type="ECO:0000259" key="6">
    <source>
        <dbReference type="PROSITE" id="PS51782"/>
    </source>
</evidence>
<dbReference type="GeneID" id="20366000"/>
<organism evidence="7 8">
    <name type="scientific">Fusarium pseudograminearum (strain CS3096)</name>
    <name type="common">Wheat and barley crown-rot fungus</name>
    <dbReference type="NCBI Taxonomy" id="1028729"/>
    <lineage>
        <taxon>Eukaryota</taxon>
        <taxon>Fungi</taxon>
        <taxon>Dikarya</taxon>
        <taxon>Ascomycota</taxon>
        <taxon>Pezizomycotina</taxon>
        <taxon>Sordariomycetes</taxon>
        <taxon>Hypocreomycetidae</taxon>
        <taxon>Hypocreales</taxon>
        <taxon>Nectriaceae</taxon>
        <taxon>Fusarium</taxon>
    </lineage>
</organism>
<keyword evidence="5" id="KW-0732">Signal</keyword>
<dbReference type="OrthoDB" id="2281372at2759"/>
<feature type="chain" id="PRO_5003866614" description="LysM domain-containing protein" evidence="5">
    <location>
        <begin position="20"/>
        <end position="250"/>
    </location>
</feature>
<dbReference type="InterPro" id="IPR018392">
    <property type="entry name" value="LysM"/>
</dbReference>
<comment type="similarity">
    <text evidence="3">Belongs to the secreted LysM effector family.</text>
</comment>
<dbReference type="eggNOG" id="KOG2806">
    <property type="taxonomic scope" value="Eukaryota"/>
</dbReference>
<evidence type="ECO:0000256" key="5">
    <source>
        <dbReference type="SAM" id="SignalP"/>
    </source>
</evidence>
<evidence type="ECO:0000313" key="8">
    <source>
        <dbReference type="Proteomes" id="UP000007978"/>
    </source>
</evidence>
<dbReference type="AlphaFoldDB" id="K3UKE7"/>
<dbReference type="PANTHER" id="PTHR34997">
    <property type="entry name" value="AM15"/>
    <property type="match status" value="1"/>
</dbReference>
<dbReference type="PANTHER" id="PTHR34997:SF1">
    <property type="entry name" value="PEPTIDOGLYCAN-BINDING LYSIN DOMAIN"/>
    <property type="match status" value="1"/>
</dbReference>